<proteinExistence type="inferred from homology"/>
<dbReference type="Gene3D" id="2.60.40.10">
    <property type="entry name" value="Immunoglobulins"/>
    <property type="match status" value="1"/>
</dbReference>
<dbReference type="SUPFAM" id="SSF81296">
    <property type="entry name" value="E set domains"/>
    <property type="match status" value="1"/>
</dbReference>
<dbReference type="GeneID" id="27666206"/>
<dbReference type="Gene3D" id="3.20.20.80">
    <property type="entry name" value="Glycosidases"/>
    <property type="match status" value="1"/>
</dbReference>
<evidence type="ECO:0000256" key="6">
    <source>
        <dbReference type="ARBA" id="ARBA00023295"/>
    </source>
</evidence>
<evidence type="ECO:0000259" key="11">
    <source>
        <dbReference type="Pfam" id="PF00150"/>
    </source>
</evidence>
<feature type="chain" id="PRO_5002454916" evidence="10">
    <location>
        <begin position="26"/>
        <end position="606"/>
    </location>
</feature>
<dbReference type="GO" id="GO:0009986">
    <property type="term" value="C:cell surface"/>
    <property type="evidence" value="ECO:0007669"/>
    <property type="project" value="TreeGrafter"/>
</dbReference>
<dbReference type="VEuPathDB" id="FungiDB:SPSK_04118"/>
<dbReference type="GO" id="GO:0071555">
    <property type="term" value="P:cell wall organization"/>
    <property type="evidence" value="ECO:0007669"/>
    <property type="project" value="UniProtKB-KW"/>
</dbReference>
<evidence type="ECO:0000256" key="3">
    <source>
        <dbReference type="ARBA" id="ARBA00022801"/>
    </source>
</evidence>
<dbReference type="GO" id="GO:0030245">
    <property type="term" value="P:cellulose catabolic process"/>
    <property type="evidence" value="ECO:0007669"/>
    <property type="project" value="UniProtKB-KW"/>
</dbReference>
<dbReference type="Pfam" id="PF03442">
    <property type="entry name" value="CBM_X2"/>
    <property type="match status" value="1"/>
</dbReference>
<keyword evidence="4" id="KW-0136">Cellulose degradation</keyword>
<keyword evidence="6 9" id="KW-0326">Glycosidase</keyword>
<evidence type="ECO:0000256" key="7">
    <source>
        <dbReference type="ARBA" id="ARBA00023316"/>
    </source>
</evidence>
<accession>A0A0F2M5Y2</accession>
<dbReference type="InterPro" id="IPR050386">
    <property type="entry name" value="Glycosyl_hydrolase_5"/>
</dbReference>
<dbReference type="OrthoDB" id="412536at2759"/>
<dbReference type="InterPro" id="IPR014756">
    <property type="entry name" value="Ig_E-set"/>
</dbReference>
<reference evidence="13 14" key="2">
    <citation type="journal article" date="2015" name="Eukaryot. Cell">
        <title>Asexual propagation of a virulent clone complex in a human and feline outbreak of sporotrichosis.</title>
        <authorList>
            <person name="Teixeira Mde M."/>
            <person name="Rodrigues A.M."/>
            <person name="Tsui C.K."/>
            <person name="de Almeida L.G."/>
            <person name="Van Diepeningen A.D."/>
            <person name="van den Ende B.G."/>
            <person name="Fernandes G.F."/>
            <person name="Kano R."/>
            <person name="Hamelin R.C."/>
            <person name="Lopes-Bezerra L.M."/>
            <person name="Vasconcelos A.T."/>
            <person name="de Hoog S."/>
            <person name="de Camargo Z.P."/>
            <person name="Felipe M.S."/>
        </authorList>
    </citation>
    <scope>NUCLEOTIDE SEQUENCE [LARGE SCALE GENOMIC DNA]</scope>
    <source>
        <strain evidence="13 14">1099-18</strain>
    </source>
</reference>
<feature type="domain" description="Carbohydrate binding X2" evidence="12">
    <location>
        <begin position="401"/>
        <end position="482"/>
    </location>
</feature>
<evidence type="ECO:0000256" key="9">
    <source>
        <dbReference type="RuleBase" id="RU361153"/>
    </source>
</evidence>
<name>A0A0F2M5Y2_SPOSC</name>
<evidence type="ECO:0000256" key="1">
    <source>
        <dbReference type="ARBA" id="ARBA00005641"/>
    </source>
</evidence>
<feature type="domain" description="Glycoside hydrolase family 5" evidence="11">
    <location>
        <begin position="65"/>
        <end position="352"/>
    </location>
</feature>
<dbReference type="InterPro" id="IPR005102">
    <property type="entry name" value="Carbo-bd_X2"/>
</dbReference>
<dbReference type="InterPro" id="IPR017853">
    <property type="entry name" value="GH"/>
</dbReference>
<keyword evidence="7" id="KW-0961">Cell wall biogenesis/degradation</keyword>
<keyword evidence="3 9" id="KW-0378">Hydrolase</keyword>
<evidence type="ECO:0000256" key="4">
    <source>
        <dbReference type="ARBA" id="ARBA00023001"/>
    </source>
</evidence>
<keyword evidence="2 10" id="KW-0732">Signal</keyword>
<keyword evidence="8" id="KW-0624">Polysaccharide degradation</keyword>
<dbReference type="EMBL" id="AXCR01000010">
    <property type="protein sequence ID" value="KJR83591.1"/>
    <property type="molecule type" value="Genomic_DNA"/>
</dbReference>
<dbReference type="GO" id="GO:0008422">
    <property type="term" value="F:beta-glucosidase activity"/>
    <property type="evidence" value="ECO:0007669"/>
    <property type="project" value="TreeGrafter"/>
</dbReference>
<dbReference type="PANTHER" id="PTHR31297:SF41">
    <property type="entry name" value="ENDOGLUCANASE, PUTATIVE (AFU_ORTHOLOGUE AFUA_5G01830)-RELATED"/>
    <property type="match status" value="1"/>
</dbReference>
<feature type="signal peptide" evidence="10">
    <location>
        <begin position="1"/>
        <end position="25"/>
    </location>
</feature>
<evidence type="ECO:0000256" key="2">
    <source>
        <dbReference type="ARBA" id="ARBA00022729"/>
    </source>
</evidence>
<keyword evidence="5" id="KW-0119">Carbohydrate metabolism</keyword>
<dbReference type="PANTHER" id="PTHR31297">
    <property type="entry name" value="GLUCAN ENDO-1,6-BETA-GLUCOSIDASE B"/>
    <property type="match status" value="1"/>
</dbReference>
<organism evidence="13 14">
    <name type="scientific">Sporothrix schenckii 1099-18</name>
    <dbReference type="NCBI Taxonomy" id="1397361"/>
    <lineage>
        <taxon>Eukaryota</taxon>
        <taxon>Fungi</taxon>
        <taxon>Dikarya</taxon>
        <taxon>Ascomycota</taxon>
        <taxon>Pezizomycotina</taxon>
        <taxon>Sordariomycetes</taxon>
        <taxon>Sordariomycetidae</taxon>
        <taxon>Ophiostomatales</taxon>
        <taxon>Ophiostomataceae</taxon>
        <taxon>Sporothrix</taxon>
    </lineage>
</organism>
<dbReference type="AlphaFoldDB" id="A0A0F2M5Y2"/>
<dbReference type="InterPro" id="IPR013783">
    <property type="entry name" value="Ig-like_fold"/>
</dbReference>
<dbReference type="SUPFAM" id="SSF51445">
    <property type="entry name" value="(Trans)glycosidases"/>
    <property type="match status" value="1"/>
</dbReference>
<reference evidence="13 14" key="1">
    <citation type="journal article" date="2014" name="BMC Genomics">
        <title>Comparative genomics of the major fungal agents of human and animal Sporotrichosis: Sporothrix schenckii and Sporothrix brasiliensis.</title>
        <authorList>
            <person name="Teixeira M.M."/>
            <person name="de Almeida L.G."/>
            <person name="Kubitschek-Barreira P."/>
            <person name="Alves F.L."/>
            <person name="Kioshima E.S."/>
            <person name="Abadio A.K."/>
            <person name="Fernandes L."/>
            <person name="Derengowski L.S."/>
            <person name="Ferreira K.S."/>
            <person name="Souza R.C."/>
            <person name="Ruiz J.C."/>
            <person name="de Andrade N.C."/>
            <person name="Paes H.C."/>
            <person name="Nicola A.M."/>
            <person name="Albuquerque P."/>
            <person name="Gerber A.L."/>
            <person name="Martins V.P."/>
            <person name="Peconick L.D."/>
            <person name="Neto A.V."/>
            <person name="Chaucanez C.B."/>
            <person name="Silva P.A."/>
            <person name="Cunha O.L."/>
            <person name="de Oliveira F.F."/>
            <person name="dos Santos T.C."/>
            <person name="Barros A.L."/>
            <person name="Soares M.A."/>
            <person name="de Oliveira L.M."/>
            <person name="Marini M.M."/>
            <person name="Villalobos-Duno H."/>
            <person name="Cunha M.M."/>
            <person name="de Hoog S."/>
            <person name="da Silveira J.F."/>
            <person name="Henrissat B."/>
            <person name="Nino-Vega G.A."/>
            <person name="Cisalpino P.S."/>
            <person name="Mora-Montes H.M."/>
            <person name="Almeida S.R."/>
            <person name="Stajich J.E."/>
            <person name="Lopes-Bezerra L.M."/>
            <person name="Vasconcelos A.T."/>
            <person name="Felipe M.S."/>
        </authorList>
    </citation>
    <scope>NUCLEOTIDE SEQUENCE [LARGE SCALE GENOMIC DNA]</scope>
    <source>
        <strain evidence="13 14">1099-18</strain>
    </source>
</reference>
<evidence type="ECO:0000259" key="12">
    <source>
        <dbReference type="Pfam" id="PF03442"/>
    </source>
</evidence>
<dbReference type="KEGG" id="ssck:SPSK_04118"/>
<dbReference type="GO" id="GO:0005978">
    <property type="term" value="P:glycogen biosynthetic process"/>
    <property type="evidence" value="ECO:0007669"/>
    <property type="project" value="UniProtKB-UniPathway"/>
</dbReference>
<evidence type="ECO:0000313" key="13">
    <source>
        <dbReference type="EMBL" id="KJR83591.1"/>
    </source>
</evidence>
<dbReference type="Proteomes" id="UP000033710">
    <property type="component" value="Unassembled WGS sequence"/>
</dbReference>
<comment type="similarity">
    <text evidence="1 9">Belongs to the glycosyl hydrolase 5 (cellulase A) family.</text>
</comment>
<evidence type="ECO:0000256" key="10">
    <source>
        <dbReference type="SAM" id="SignalP"/>
    </source>
</evidence>
<dbReference type="Pfam" id="PF00150">
    <property type="entry name" value="Cellulase"/>
    <property type="match status" value="1"/>
</dbReference>
<comment type="caution">
    <text evidence="13">The sequence shown here is derived from an EMBL/GenBank/DDBJ whole genome shotgun (WGS) entry which is preliminary data.</text>
</comment>
<evidence type="ECO:0000256" key="8">
    <source>
        <dbReference type="ARBA" id="ARBA00023326"/>
    </source>
</evidence>
<protein>
    <submittedName>
        <fullName evidence="13">Endoglucanase</fullName>
    </submittedName>
</protein>
<dbReference type="UniPathway" id="UPA00164"/>
<evidence type="ECO:0000313" key="14">
    <source>
        <dbReference type="Proteomes" id="UP000033710"/>
    </source>
</evidence>
<sequence>MVFLKVATPAVAVAVSLFSLPSASASLTAGNCTAPFVPITATEFVQNLNPGWNLGNTLDAVPDEGSWNNPKVTPDVFATVKASGFRSVRIPVTYADHFVSGSPAWTINSTWLARVAEVVQMATDAGLYVVTNMHHDSWRWADVTKEGANQTEIAEKFAAAWRQIARTLACAPSSVALEPINEPPANTAEDGQRLNHLNQLFLAALTDGHNPQRVVTLVGGGEDAEKSSLWFERPANTTTNPWTIQFHYYSPCKPMTWTNKAREDGGRRTSGANSFIFGAWGKTIWGSEDDKAAVVSDLTAIHNNFTDLHLVLGEFDASPTNVEASARWRYTDFLVRTARSLNISVMYWDNGIDNLDRAAEQWRDPTSADLVVSAATAKPGVVNSLPAGTTNDTGAAATTQATSAYVFQRVGAPITDQALPYLFNGNNVTAIRDGSAALAAGNDYAVNSTHILLSASYLAKHFAPTAPAGIRANLTIVFSGGAVAMPLQLVLWDVPVLASTTSVASLNTSADDDLAIPVAYKGLPLVAAVRLTSLNGTGLVDTWTQYLGPLQQQRATYNSHWKFDEGHVIITADALKTVVATREPAVFTFEFYPRTPGNAVNYTLTV</sequence>
<gene>
    <name evidence="13" type="ORF">SPSK_04118</name>
</gene>
<dbReference type="GO" id="GO:0005576">
    <property type="term" value="C:extracellular region"/>
    <property type="evidence" value="ECO:0007669"/>
    <property type="project" value="TreeGrafter"/>
</dbReference>
<dbReference type="RefSeq" id="XP_016586267.1">
    <property type="nucleotide sequence ID" value="XM_016730929.1"/>
</dbReference>
<dbReference type="InterPro" id="IPR001547">
    <property type="entry name" value="Glyco_hydro_5"/>
</dbReference>
<evidence type="ECO:0000256" key="5">
    <source>
        <dbReference type="ARBA" id="ARBA00023277"/>
    </source>
</evidence>